<dbReference type="Proteomes" id="UP001152484">
    <property type="component" value="Unassembled WGS sequence"/>
</dbReference>
<evidence type="ECO:0000313" key="1">
    <source>
        <dbReference type="EMBL" id="CAH9096864.1"/>
    </source>
</evidence>
<sequence length="42" mass="4944">MISLLNYIEERFGPDERESWAQHNIGKGFYGRHHNGQPLRSC</sequence>
<keyword evidence="2" id="KW-1185">Reference proteome</keyword>
<dbReference type="OrthoDB" id="4951845at2759"/>
<name>A0A9P0ZE52_CUSEU</name>
<organism evidence="1 2">
    <name type="scientific">Cuscuta europaea</name>
    <name type="common">European dodder</name>
    <dbReference type="NCBI Taxonomy" id="41803"/>
    <lineage>
        <taxon>Eukaryota</taxon>
        <taxon>Viridiplantae</taxon>
        <taxon>Streptophyta</taxon>
        <taxon>Embryophyta</taxon>
        <taxon>Tracheophyta</taxon>
        <taxon>Spermatophyta</taxon>
        <taxon>Magnoliopsida</taxon>
        <taxon>eudicotyledons</taxon>
        <taxon>Gunneridae</taxon>
        <taxon>Pentapetalae</taxon>
        <taxon>asterids</taxon>
        <taxon>lamiids</taxon>
        <taxon>Solanales</taxon>
        <taxon>Convolvulaceae</taxon>
        <taxon>Cuscuteae</taxon>
        <taxon>Cuscuta</taxon>
        <taxon>Cuscuta subgen. Cuscuta</taxon>
    </lineage>
</organism>
<reference evidence="1" key="1">
    <citation type="submission" date="2022-07" db="EMBL/GenBank/DDBJ databases">
        <authorList>
            <person name="Macas J."/>
            <person name="Novak P."/>
            <person name="Neumann P."/>
        </authorList>
    </citation>
    <scope>NUCLEOTIDE SEQUENCE</scope>
</reference>
<gene>
    <name evidence="1" type="ORF">CEURO_LOCUS13592</name>
</gene>
<dbReference type="EMBL" id="CAMAPE010000035">
    <property type="protein sequence ID" value="CAH9096864.1"/>
    <property type="molecule type" value="Genomic_DNA"/>
</dbReference>
<proteinExistence type="predicted"/>
<dbReference type="AlphaFoldDB" id="A0A9P0ZE52"/>
<accession>A0A9P0ZE52</accession>
<evidence type="ECO:0000313" key="2">
    <source>
        <dbReference type="Proteomes" id="UP001152484"/>
    </source>
</evidence>
<protein>
    <submittedName>
        <fullName evidence="1">Uncharacterized protein</fullName>
    </submittedName>
</protein>
<comment type="caution">
    <text evidence="1">The sequence shown here is derived from an EMBL/GenBank/DDBJ whole genome shotgun (WGS) entry which is preliminary data.</text>
</comment>